<evidence type="ECO:0000259" key="4">
    <source>
        <dbReference type="PROSITE" id="PS51192"/>
    </source>
</evidence>
<dbReference type="InterPro" id="IPR027417">
    <property type="entry name" value="P-loop_NTPase"/>
</dbReference>
<reference evidence="6 7" key="1">
    <citation type="submission" date="2007-09" db="EMBL/GenBank/DDBJ databases">
        <title>Draft genome sequence of Eubacterium dolichum (DSM 3991).</title>
        <authorList>
            <person name="Sudarsanam P."/>
            <person name="Ley R."/>
            <person name="Guruge J."/>
            <person name="Turnbaugh P.J."/>
            <person name="Mahowald M."/>
            <person name="Liep D."/>
            <person name="Gordon J."/>
        </authorList>
    </citation>
    <scope>NUCLEOTIDE SEQUENCE [LARGE SCALE GENOMIC DNA]</scope>
    <source>
        <strain evidence="6 7">DSM 3991</strain>
    </source>
</reference>
<dbReference type="SMART" id="SM00487">
    <property type="entry name" value="DEXDc"/>
    <property type="match status" value="1"/>
</dbReference>
<dbReference type="AlphaFoldDB" id="A8R9C0"/>
<protein>
    <submittedName>
        <fullName evidence="6">Helicase C-terminal domain protein</fullName>
    </submittedName>
</protein>
<dbReference type="GO" id="GO:0016787">
    <property type="term" value="F:hydrolase activity"/>
    <property type="evidence" value="ECO:0007669"/>
    <property type="project" value="InterPro"/>
</dbReference>
<dbReference type="Proteomes" id="UP000004090">
    <property type="component" value="Unassembled WGS sequence"/>
</dbReference>
<keyword evidence="6" id="KW-0378">Hydrolase</keyword>
<evidence type="ECO:0000256" key="2">
    <source>
        <dbReference type="ARBA" id="ARBA00022840"/>
    </source>
</evidence>
<accession>A8R9C0</accession>
<sequence length="420" mass="48622">MIVFGKTVIQSKNEQIRKTFKVFRIFLRMTYNGGDRMRCLRCGNTQQKYFYQDGSVWYCRKCIAFGRMNVGELPRAKKYRQQRHACDYVLKYPLTPKQQKASAEIVWHAKHQQSQLVYAVCGAGKTELVMEVIKQFLNAGKKVGFAISRRQVVLEIATRMKEAFPMIEVIAVCEGYSDICDGDLIVCTMHQLYRYYQTFDLLIMDEVDAFPYRGNEVLQAIAQHACRGVMVYLTATPDESMLKDVEDGKLALVELFERPHGYPLIEPEIRTCANRMQLFYLIAFLYQQRKAGIQTLVFVPTIRMANELHKKLCLLFRCKAFTSQSEDKEKIVDDFHKKKYECLITTTILERGITIKGIYIIILQADHVVFNEASLTQIIGRVGRSIEMPSGKGIFLCERVTRDIERCKHAIQHMNKESFS</sequence>
<keyword evidence="1" id="KW-0547">Nucleotide-binding</keyword>
<organism evidence="6 7">
    <name type="scientific">Amedibacillus dolichus DSM 3991</name>
    <dbReference type="NCBI Taxonomy" id="428127"/>
    <lineage>
        <taxon>Bacteria</taxon>
        <taxon>Bacillati</taxon>
        <taxon>Bacillota</taxon>
        <taxon>Erysipelotrichia</taxon>
        <taxon>Erysipelotrichales</taxon>
        <taxon>Erysipelotrichaceae</taxon>
        <taxon>Amedibacillus</taxon>
    </lineage>
</organism>
<dbReference type="Pfam" id="PF04851">
    <property type="entry name" value="ResIII"/>
    <property type="match status" value="1"/>
</dbReference>
<dbReference type="PANTHER" id="PTHR30580">
    <property type="entry name" value="PRIMOSOMAL PROTEIN N"/>
    <property type="match status" value="1"/>
</dbReference>
<evidence type="ECO:0000256" key="1">
    <source>
        <dbReference type="ARBA" id="ARBA00022741"/>
    </source>
</evidence>
<dbReference type="PROSITE" id="PS51192">
    <property type="entry name" value="HELICASE_ATP_BIND_1"/>
    <property type="match status" value="1"/>
</dbReference>
<dbReference type="InterPro" id="IPR014001">
    <property type="entry name" value="Helicase_ATP-bd"/>
</dbReference>
<dbReference type="Gene3D" id="3.40.50.300">
    <property type="entry name" value="P-loop containing nucleotide triphosphate hydrolases"/>
    <property type="match status" value="2"/>
</dbReference>
<dbReference type="GO" id="GO:0006270">
    <property type="term" value="P:DNA replication initiation"/>
    <property type="evidence" value="ECO:0007669"/>
    <property type="project" value="TreeGrafter"/>
</dbReference>
<dbReference type="EMBL" id="ABAW02000017">
    <property type="protein sequence ID" value="EDP11963.1"/>
    <property type="molecule type" value="Genomic_DNA"/>
</dbReference>
<dbReference type="InterPro" id="IPR001650">
    <property type="entry name" value="Helicase_C-like"/>
</dbReference>
<feature type="domain" description="Helicase ATP-binding" evidence="4">
    <location>
        <begin position="106"/>
        <end position="255"/>
    </location>
</feature>
<dbReference type="InterPro" id="IPR006935">
    <property type="entry name" value="Helicase/UvrB_N"/>
</dbReference>
<dbReference type="SMART" id="SM00490">
    <property type="entry name" value="HELICc"/>
    <property type="match status" value="1"/>
</dbReference>
<dbReference type="PANTHER" id="PTHR30580:SF1">
    <property type="entry name" value="COMF OPERON PROTEIN 1"/>
    <property type="match status" value="1"/>
</dbReference>
<dbReference type="GO" id="GO:0003677">
    <property type="term" value="F:DNA binding"/>
    <property type="evidence" value="ECO:0007669"/>
    <property type="project" value="UniProtKB-KW"/>
</dbReference>
<keyword evidence="3" id="KW-0238">DNA-binding</keyword>
<dbReference type="HOGENOM" id="CLU_024742_0_0_9"/>
<evidence type="ECO:0000313" key="6">
    <source>
        <dbReference type="EMBL" id="EDP11963.1"/>
    </source>
</evidence>
<dbReference type="Pfam" id="PF00271">
    <property type="entry name" value="Helicase_C"/>
    <property type="match status" value="1"/>
</dbReference>
<dbReference type="STRING" id="428127.EUBDOL_00522"/>
<dbReference type="GO" id="GO:0006310">
    <property type="term" value="P:DNA recombination"/>
    <property type="evidence" value="ECO:0007669"/>
    <property type="project" value="TreeGrafter"/>
</dbReference>
<reference evidence="6 7" key="2">
    <citation type="submission" date="2007-09" db="EMBL/GenBank/DDBJ databases">
        <authorList>
            <person name="Fulton L."/>
            <person name="Clifton S."/>
            <person name="Fulton B."/>
            <person name="Xu J."/>
            <person name="Minx P."/>
            <person name="Pepin K.H."/>
            <person name="Johnson M."/>
            <person name="Thiruvilangam P."/>
            <person name="Bhonagiri V."/>
            <person name="Nash W.E."/>
            <person name="Mardis E.R."/>
            <person name="Wilson R.K."/>
        </authorList>
    </citation>
    <scope>NUCLEOTIDE SEQUENCE [LARGE SCALE GENOMIC DNA]</scope>
    <source>
        <strain evidence="6 7">DSM 3991</strain>
    </source>
</reference>
<gene>
    <name evidence="6" type="ORF">EUBDOL_00522</name>
</gene>
<dbReference type="SUPFAM" id="SSF52540">
    <property type="entry name" value="P-loop containing nucleoside triphosphate hydrolases"/>
    <property type="match status" value="1"/>
</dbReference>
<keyword evidence="6" id="KW-0347">Helicase</keyword>
<feature type="domain" description="Helicase C-terminal" evidence="5">
    <location>
        <begin position="280"/>
        <end position="420"/>
    </location>
</feature>
<keyword evidence="2" id="KW-0067">ATP-binding</keyword>
<evidence type="ECO:0000259" key="5">
    <source>
        <dbReference type="PROSITE" id="PS51194"/>
    </source>
</evidence>
<dbReference type="PROSITE" id="PS51194">
    <property type="entry name" value="HELICASE_CTER"/>
    <property type="match status" value="1"/>
</dbReference>
<proteinExistence type="predicted"/>
<evidence type="ECO:0000256" key="3">
    <source>
        <dbReference type="ARBA" id="ARBA00023125"/>
    </source>
</evidence>
<comment type="caution">
    <text evidence="6">The sequence shown here is derived from an EMBL/GenBank/DDBJ whole genome shotgun (WGS) entry which is preliminary data.</text>
</comment>
<dbReference type="eggNOG" id="COG4098">
    <property type="taxonomic scope" value="Bacteria"/>
</dbReference>
<dbReference type="GO" id="GO:0006302">
    <property type="term" value="P:double-strand break repair"/>
    <property type="evidence" value="ECO:0007669"/>
    <property type="project" value="TreeGrafter"/>
</dbReference>
<dbReference type="GO" id="GO:0005524">
    <property type="term" value="F:ATP binding"/>
    <property type="evidence" value="ECO:0007669"/>
    <property type="project" value="UniProtKB-KW"/>
</dbReference>
<evidence type="ECO:0000313" key="7">
    <source>
        <dbReference type="Proteomes" id="UP000004090"/>
    </source>
</evidence>
<dbReference type="GO" id="GO:0043138">
    <property type="term" value="F:3'-5' DNA helicase activity"/>
    <property type="evidence" value="ECO:0007669"/>
    <property type="project" value="TreeGrafter"/>
</dbReference>
<name>A8R9C0_9FIRM</name>